<sequence>MQDSAARWRWRQTRRYVMRSYYVLGTAAETHLLAMGGFLPASPDDRGLAGPECINAQQLSSQPSEEEKEP</sequence>
<feature type="region of interest" description="Disordered" evidence="1">
    <location>
        <begin position="44"/>
        <end position="70"/>
    </location>
</feature>
<keyword evidence="2" id="KW-1133">Transmembrane helix</keyword>
<proteinExistence type="predicted"/>
<organism evidence="3 4">
    <name type="scientific">Rangifer tarandus platyrhynchus</name>
    <name type="common">Svalbard reindeer</name>
    <dbReference type="NCBI Taxonomy" id="3082113"/>
    <lineage>
        <taxon>Eukaryota</taxon>
        <taxon>Metazoa</taxon>
        <taxon>Chordata</taxon>
        <taxon>Craniata</taxon>
        <taxon>Vertebrata</taxon>
        <taxon>Euteleostomi</taxon>
        <taxon>Mammalia</taxon>
        <taxon>Eutheria</taxon>
        <taxon>Laurasiatheria</taxon>
        <taxon>Artiodactyla</taxon>
        <taxon>Ruminantia</taxon>
        <taxon>Pecora</taxon>
        <taxon>Cervidae</taxon>
        <taxon>Odocoileinae</taxon>
        <taxon>Rangifer</taxon>
    </lineage>
</organism>
<dbReference type="Proteomes" id="UP001176941">
    <property type="component" value="Chromosome 20"/>
</dbReference>
<evidence type="ECO:0000313" key="3">
    <source>
        <dbReference type="EMBL" id="CAI9162068.1"/>
    </source>
</evidence>
<keyword evidence="2" id="KW-0812">Transmembrane</keyword>
<name>A0ABN8YKH2_RANTA</name>
<evidence type="ECO:0000256" key="2">
    <source>
        <dbReference type="SAM" id="Phobius"/>
    </source>
</evidence>
<accession>A0ABN8YKH2</accession>
<keyword evidence="2" id="KW-0472">Membrane</keyword>
<evidence type="ECO:0000313" key="4">
    <source>
        <dbReference type="Proteomes" id="UP001176941"/>
    </source>
</evidence>
<feature type="transmembrane region" description="Helical" evidence="2">
    <location>
        <begin position="21"/>
        <end position="41"/>
    </location>
</feature>
<keyword evidence="4" id="KW-1185">Reference proteome</keyword>
<gene>
    <name evidence="3" type="ORF">MRATA1EN1_LOCUS11030</name>
</gene>
<reference evidence="3" key="1">
    <citation type="submission" date="2023-04" db="EMBL/GenBank/DDBJ databases">
        <authorList>
            <consortium name="ELIXIR-Norway"/>
        </authorList>
    </citation>
    <scope>NUCLEOTIDE SEQUENCE [LARGE SCALE GENOMIC DNA]</scope>
</reference>
<protein>
    <submittedName>
        <fullName evidence="3">Uncharacterized protein</fullName>
    </submittedName>
</protein>
<dbReference type="EMBL" id="OX459956">
    <property type="protein sequence ID" value="CAI9162068.1"/>
    <property type="molecule type" value="Genomic_DNA"/>
</dbReference>
<evidence type="ECO:0000256" key="1">
    <source>
        <dbReference type="SAM" id="MobiDB-lite"/>
    </source>
</evidence>